<evidence type="ECO:0000313" key="6">
    <source>
        <dbReference type="Proteomes" id="UP000521676"/>
    </source>
</evidence>
<evidence type="ECO:0000313" key="5">
    <source>
        <dbReference type="EMBL" id="WJW68346.1"/>
    </source>
</evidence>
<proteinExistence type="predicted"/>
<evidence type="ECO:0008006" key="8">
    <source>
        <dbReference type="Google" id="ProtNLM"/>
    </source>
</evidence>
<evidence type="ECO:0000313" key="7">
    <source>
        <dbReference type="Proteomes" id="UP001431572"/>
    </source>
</evidence>
<sequence length="174" mass="19761">MSSDKVMDNPIVSQHDESILRYAEEVGSFFERWGGLKILGRIIGLLQASEKALNAEEIAEALKISRSSVSTNLQMAQTVKMVQTAPRRLKGERREYFEIAPGTWEYLFMEVGEKVRGLQAIARSGLKVIPVDNIPAQARLREMEELSNFLQAWLNGFEDAWHKHKAALNQNNEM</sequence>
<dbReference type="GO" id="GO:0003677">
    <property type="term" value="F:DNA binding"/>
    <property type="evidence" value="ECO:0007669"/>
    <property type="project" value="UniProtKB-KW"/>
</dbReference>
<dbReference type="RefSeq" id="WP_341470251.1">
    <property type="nucleotide sequence ID" value="NZ_CP128400.1"/>
</dbReference>
<organism evidence="4 6">
    <name type="scientific">Candidatus Chlorohelix allophototropha</name>
    <dbReference type="NCBI Taxonomy" id="3003348"/>
    <lineage>
        <taxon>Bacteria</taxon>
        <taxon>Bacillati</taxon>
        <taxon>Chloroflexota</taxon>
        <taxon>Chloroflexia</taxon>
        <taxon>Candidatus Chloroheliales</taxon>
        <taxon>Candidatus Chloroheliaceae</taxon>
        <taxon>Candidatus Chlorohelix</taxon>
    </lineage>
</organism>
<dbReference type="PANTHER" id="PTHR38465:SF2">
    <property type="entry name" value="HTH-TYPE TRANSCRIPTIONAL REGULATOR MMPR5"/>
    <property type="match status" value="1"/>
</dbReference>
<evidence type="ECO:0000256" key="3">
    <source>
        <dbReference type="ARBA" id="ARBA00023163"/>
    </source>
</evidence>
<evidence type="ECO:0000256" key="2">
    <source>
        <dbReference type="ARBA" id="ARBA00023125"/>
    </source>
</evidence>
<accession>A0A8T7M8Y1</accession>
<name>A0A8T7M8Y1_9CHLR</name>
<dbReference type="InterPro" id="IPR036388">
    <property type="entry name" value="WH-like_DNA-bd_sf"/>
</dbReference>
<dbReference type="PANTHER" id="PTHR38465">
    <property type="entry name" value="HTH-TYPE TRANSCRIPTIONAL REGULATOR MJ1563-RELATED"/>
    <property type="match status" value="1"/>
</dbReference>
<keyword evidence="3" id="KW-0804">Transcription</keyword>
<dbReference type="AlphaFoldDB" id="A0A8T7M8Y1"/>
<dbReference type="EMBL" id="JACATZ010000003">
    <property type="protein sequence ID" value="NWJ48412.1"/>
    <property type="molecule type" value="Genomic_DNA"/>
</dbReference>
<keyword evidence="1" id="KW-0805">Transcription regulation</keyword>
<gene>
    <name evidence="4" type="ORF">HXX08_21355</name>
    <name evidence="5" type="ORF">OZ401_003955</name>
</gene>
<protein>
    <recommendedName>
        <fullName evidence="8">MarR family transcriptional regulator</fullName>
    </recommendedName>
</protein>
<dbReference type="Gene3D" id="1.10.10.10">
    <property type="entry name" value="Winged helix-like DNA-binding domain superfamily/Winged helix DNA-binding domain"/>
    <property type="match status" value="1"/>
</dbReference>
<dbReference type="EMBL" id="CP128400">
    <property type="protein sequence ID" value="WJW68346.1"/>
    <property type="molecule type" value="Genomic_DNA"/>
</dbReference>
<dbReference type="Proteomes" id="UP001431572">
    <property type="component" value="Chromosome 2"/>
</dbReference>
<keyword evidence="2" id="KW-0238">DNA-binding</keyword>
<dbReference type="InterPro" id="IPR036390">
    <property type="entry name" value="WH_DNA-bd_sf"/>
</dbReference>
<reference evidence="5" key="2">
    <citation type="journal article" date="2024" name="Nature">
        <title>Anoxygenic phototroph of the Chloroflexota uses a type I reaction centre.</title>
        <authorList>
            <person name="Tsuji J.M."/>
            <person name="Shaw N.A."/>
            <person name="Nagashima S."/>
            <person name="Venkiteswaran J.J."/>
            <person name="Schiff S.L."/>
            <person name="Watanabe T."/>
            <person name="Fukui M."/>
            <person name="Hanada S."/>
            <person name="Tank M."/>
            <person name="Neufeld J.D."/>
        </authorList>
    </citation>
    <scope>NUCLEOTIDE SEQUENCE</scope>
    <source>
        <strain evidence="5">L227-S17</strain>
    </source>
</reference>
<keyword evidence="7" id="KW-1185">Reference proteome</keyword>
<evidence type="ECO:0000313" key="4">
    <source>
        <dbReference type="EMBL" id="NWJ48412.1"/>
    </source>
</evidence>
<dbReference type="Proteomes" id="UP000521676">
    <property type="component" value="Unassembled WGS sequence"/>
</dbReference>
<evidence type="ECO:0000256" key="1">
    <source>
        <dbReference type="ARBA" id="ARBA00023015"/>
    </source>
</evidence>
<dbReference type="SUPFAM" id="SSF46785">
    <property type="entry name" value="Winged helix' DNA-binding domain"/>
    <property type="match status" value="1"/>
</dbReference>
<reference evidence="4 6" key="1">
    <citation type="submission" date="2020-06" db="EMBL/GenBank/DDBJ databases">
        <title>Anoxygenic phototrophic Chloroflexota member uses a Type I reaction center.</title>
        <authorList>
            <person name="Tsuji J.M."/>
            <person name="Shaw N.A."/>
            <person name="Nagashima S."/>
            <person name="Venkiteswaran J."/>
            <person name="Schiff S.L."/>
            <person name="Hanada S."/>
            <person name="Tank M."/>
            <person name="Neufeld J.D."/>
        </authorList>
    </citation>
    <scope>NUCLEOTIDE SEQUENCE [LARGE SCALE GENOMIC DNA]</scope>
    <source>
        <strain evidence="4">L227-S17</strain>
    </source>
</reference>
<dbReference type="InterPro" id="IPR052362">
    <property type="entry name" value="HTH-GbsR_regulator"/>
</dbReference>